<accession>A0ABP3GFD5</accession>
<dbReference type="Proteomes" id="UP001500782">
    <property type="component" value="Unassembled WGS sequence"/>
</dbReference>
<sequence>MKDKTKLSFNVSEMSSLWTQYINDSVIICTCGYFLEKVEDEEIQPIIEKVFRIAKQNLTFLKDLFQKEGFPVPQGFTEEDVNYNAPRLFSDTFALTYIKNLSMLSLLANATALGLVTRPDVVAFHENMLKEAVSVHSETRELLLKQGTYVKPPYIPIPDKVGFVTKQNFLDGLVGKKRPLTSIEISHLYFNVQTNAFGKAMIIGLAQTSQDQRVKKLLLRGKDISQKHLELFRDILQGENLPAPSGWDATVMDSTTQVFSDKLTLFHVGAMIAAGVGNYGTAMAASPRKDIALKYASLIPEISTYAEEIAEFLIDKGWMEEPPMSCNRDELIKEGKKE</sequence>
<proteinExistence type="predicted"/>
<evidence type="ECO:0000313" key="1">
    <source>
        <dbReference type="EMBL" id="GAA0342367.1"/>
    </source>
</evidence>
<name>A0ABP3GFD5_9BACI</name>
<reference evidence="2" key="1">
    <citation type="journal article" date="2019" name="Int. J. Syst. Evol. Microbiol.">
        <title>The Global Catalogue of Microorganisms (GCM) 10K type strain sequencing project: providing services to taxonomists for standard genome sequencing and annotation.</title>
        <authorList>
            <consortium name="The Broad Institute Genomics Platform"/>
            <consortium name="The Broad Institute Genome Sequencing Center for Infectious Disease"/>
            <person name="Wu L."/>
            <person name="Ma J."/>
        </authorList>
    </citation>
    <scope>NUCLEOTIDE SEQUENCE [LARGE SCALE GENOMIC DNA]</scope>
    <source>
        <strain evidence="2">JCM 9731</strain>
    </source>
</reference>
<dbReference type="EMBL" id="BAAADJ010000061">
    <property type="protein sequence ID" value="GAA0342367.1"/>
    <property type="molecule type" value="Genomic_DNA"/>
</dbReference>
<comment type="caution">
    <text evidence="1">The sequence shown here is derived from an EMBL/GenBank/DDBJ whole genome shotgun (WGS) entry which is preliminary data.</text>
</comment>
<evidence type="ECO:0008006" key="3">
    <source>
        <dbReference type="Google" id="ProtNLM"/>
    </source>
</evidence>
<dbReference type="InterPro" id="IPR012347">
    <property type="entry name" value="Ferritin-like"/>
</dbReference>
<evidence type="ECO:0000313" key="2">
    <source>
        <dbReference type="Proteomes" id="UP001500782"/>
    </source>
</evidence>
<gene>
    <name evidence="1" type="ORF">GCM10008967_35960</name>
</gene>
<dbReference type="RefSeq" id="WP_343802189.1">
    <property type="nucleotide sequence ID" value="NZ_BAAADJ010000061.1"/>
</dbReference>
<dbReference type="Pfam" id="PF11553">
    <property type="entry name" value="DUF3231"/>
    <property type="match status" value="2"/>
</dbReference>
<keyword evidence="2" id="KW-1185">Reference proteome</keyword>
<dbReference type="Gene3D" id="1.20.1260.10">
    <property type="match status" value="2"/>
</dbReference>
<protein>
    <recommendedName>
        <fullName evidence="3">DUF3231 family protein</fullName>
    </recommendedName>
</protein>
<dbReference type="InterPro" id="IPR021617">
    <property type="entry name" value="DUF3231"/>
</dbReference>
<organism evidence="1 2">
    <name type="scientific">Bacillus carboniphilus</name>
    <dbReference type="NCBI Taxonomy" id="86663"/>
    <lineage>
        <taxon>Bacteria</taxon>
        <taxon>Bacillati</taxon>
        <taxon>Bacillota</taxon>
        <taxon>Bacilli</taxon>
        <taxon>Bacillales</taxon>
        <taxon>Bacillaceae</taxon>
        <taxon>Bacillus</taxon>
    </lineage>
</organism>